<dbReference type="EMBL" id="JAIMJA010000035">
    <property type="protein sequence ID" value="MCE2597206.1"/>
    <property type="molecule type" value="Genomic_DNA"/>
</dbReference>
<name>A0ABS8WHS9_9GAMM</name>
<protein>
    <submittedName>
        <fullName evidence="1">Uncharacterized protein</fullName>
    </submittedName>
</protein>
<gene>
    <name evidence="1" type="ORF">K6Y31_20745</name>
</gene>
<organism evidence="1 2">
    <name type="scientific">Motilimonas cestriensis</name>
    <dbReference type="NCBI Taxonomy" id="2742685"/>
    <lineage>
        <taxon>Bacteria</taxon>
        <taxon>Pseudomonadati</taxon>
        <taxon>Pseudomonadota</taxon>
        <taxon>Gammaproteobacteria</taxon>
        <taxon>Alteromonadales</taxon>
        <taxon>Alteromonadales genera incertae sedis</taxon>
        <taxon>Motilimonas</taxon>
    </lineage>
</organism>
<comment type="caution">
    <text evidence="1">The sequence shown here is derived from an EMBL/GenBank/DDBJ whole genome shotgun (WGS) entry which is preliminary data.</text>
</comment>
<dbReference type="Proteomes" id="UP001201273">
    <property type="component" value="Unassembled WGS sequence"/>
</dbReference>
<evidence type="ECO:0000313" key="2">
    <source>
        <dbReference type="Proteomes" id="UP001201273"/>
    </source>
</evidence>
<dbReference type="RefSeq" id="WP_233054957.1">
    <property type="nucleotide sequence ID" value="NZ_JAIMJA010000035.1"/>
</dbReference>
<keyword evidence="2" id="KW-1185">Reference proteome</keyword>
<accession>A0ABS8WHS9</accession>
<reference evidence="1 2" key="1">
    <citation type="journal article" date="2022" name="Environ. Microbiol. Rep.">
        <title>Eco-phylogenetic analyses reveal divergent evolution of vitamin B12 metabolism in the marine bacterial family 'Psychromonadaceae'.</title>
        <authorList>
            <person name="Jin X."/>
            <person name="Yang Y."/>
            <person name="Cao H."/>
            <person name="Gao B."/>
            <person name="Zhao Z."/>
        </authorList>
    </citation>
    <scope>NUCLEOTIDE SEQUENCE [LARGE SCALE GENOMIC DNA]</scope>
    <source>
        <strain evidence="1 2">MKS20</strain>
    </source>
</reference>
<evidence type="ECO:0000313" key="1">
    <source>
        <dbReference type="EMBL" id="MCE2597206.1"/>
    </source>
</evidence>
<proteinExistence type="predicted"/>
<sequence>METIVQQDQEEELAKVKVKKAFTYAKNGLYMVDIEKGDQELPADAIKAGKALGVI</sequence>